<sequence>MGRQALVAVSACLVMTAAMAVFGMRPAHASVPRRMDSASRPILFIHGNDISGSAYDCNETWHAARTAIEDSGWTGQFAMAGLYKGSKNCTYDYGGDKASSITDLGKAAAWNIYHQFSKRGEPIDVITHSMGGLVIRAAIAGVAEHMPNWPPYLYVEDVATLGAPHQGAAKAIGVCGVYSTQCGEMAKGSRFLKTLPRNPQSAMGTDWTLIGSVADTVVDYTSEIDEGHNEWAHKVDYPNYVSFSHSDLRLVTTGTYGLLSENGTSRLEPINFGASPVVVAKNALYWSSKW</sequence>
<name>A0ABP8QT05_9ACTN</name>
<keyword evidence="3" id="KW-1185">Reference proteome</keyword>
<reference evidence="3" key="1">
    <citation type="journal article" date="2019" name="Int. J. Syst. Evol. Microbiol.">
        <title>The Global Catalogue of Microorganisms (GCM) 10K type strain sequencing project: providing services to taxonomists for standard genome sequencing and annotation.</title>
        <authorList>
            <consortium name="The Broad Institute Genomics Platform"/>
            <consortium name="The Broad Institute Genome Sequencing Center for Infectious Disease"/>
            <person name="Wu L."/>
            <person name="Ma J."/>
        </authorList>
    </citation>
    <scope>NUCLEOTIDE SEQUENCE [LARGE SCALE GENOMIC DNA]</scope>
    <source>
        <strain evidence="3">JCM 17933</strain>
    </source>
</reference>
<proteinExistence type="predicted"/>
<gene>
    <name evidence="2" type="ORF">GCM10023191_073570</name>
</gene>
<protein>
    <recommendedName>
        <fullName evidence="4">DUF676 domain-containing protein</fullName>
    </recommendedName>
</protein>
<dbReference type="RefSeq" id="WP_345471866.1">
    <property type="nucleotide sequence ID" value="NZ_BAABHF010000046.1"/>
</dbReference>
<feature type="signal peptide" evidence="1">
    <location>
        <begin position="1"/>
        <end position="20"/>
    </location>
</feature>
<evidence type="ECO:0000313" key="3">
    <source>
        <dbReference type="Proteomes" id="UP001500503"/>
    </source>
</evidence>
<dbReference type="InterPro" id="IPR029058">
    <property type="entry name" value="AB_hydrolase_fold"/>
</dbReference>
<organism evidence="2 3">
    <name type="scientific">Actinoallomurus oryzae</name>
    <dbReference type="NCBI Taxonomy" id="502180"/>
    <lineage>
        <taxon>Bacteria</taxon>
        <taxon>Bacillati</taxon>
        <taxon>Actinomycetota</taxon>
        <taxon>Actinomycetes</taxon>
        <taxon>Streptosporangiales</taxon>
        <taxon>Thermomonosporaceae</taxon>
        <taxon>Actinoallomurus</taxon>
    </lineage>
</organism>
<dbReference type="Gene3D" id="3.40.50.1820">
    <property type="entry name" value="alpha/beta hydrolase"/>
    <property type="match status" value="1"/>
</dbReference>
<feature type="chain" id="PRO_5045833475" description="DUF676 domain-containing protein" evidence="1">
    <location>
        <begin position="21"/>
        <end position="290"/>
    </location>
</feature>
<dbReference type="Proteomes" id="UP001500503">
    <property type="component" value="Unassembled WGS sequence"/>
</dbReference>
<comment type="caution">
    <text evidence="2">The sequence shown here is derived from an EMBL/GenBank/DDBJ whole genome shotgun (WGS) entry which is preliminary data.</text>
</comment>
<accession>A0ABP8QT05</accession>
<keyword evidence="1" id="KW-0732">Signal</keyword>
<dbReference type="SUPFAM" id="SSF53474">
    <property type="entry name" value="alpha/beta-Hydrolases"/>
    <property type="match status" value="1"/>
</dbReference>
<evidence type="ECO:0000256" key="1">
    <source>
        <dbReference type="SAM" id="SignalP"/>
    </source>
</evidence>
<dbReference type="EMBL" id="BAABHF010000046">
    <property type="protein sequence ID" value="GAA4510637.1"/>
    <property type="molecule type" value="Genomic_DNA"/>
</dbReference>
<evidence type="ECO:0008006" key="4">
    <source>
        <dbReference type="Google" id="ProtNLM"/>
    </source>
</evidence>
<evidence type="ECO:0000313" key="2">
    <source>
        <dbReference type="EMBL" id="GAA4510637.1"/>
    </source>
</evidence>